<dbReference type="RefSeq" id="WP_138243622.1">
    <property type="nucleotide sequence ID" value="NZ_CP040330.1"/>
</dbReference>
<comment type="subcellular location">
    <subcellularLocation>
        <location evidence="1">Cell membrane</location>
    </subcellularLocation>
</comment>
<evidence type="ECO:0000259" key="6">
    <source>
        <dbReference type="Pfam" id="PF00535"/>
    </source>
</evidence>
<sequence>MASDDRDDDAGECDVSFVVPARNEADYLRGALASLTALDTSYEYEVIVVDGRSTDETPAIAREYGATVVRDAGSSIAAARNLGAERAAGEWLAFIDADTRVRANYLTELLGFVEANGLAAASSYCRITGPRRAKLMELTINHVFSRLERPILPGFNCLVHRRAFDEIGGFPRVANEDTAFSRALARRFPTAYCPAVLVESSGRRVAEDGLTGTLWHYLRLDLERLRTDY</sequence>
<keyword evidence="4 7" id="KW-0808">Transferase</keyword>
<dbReference type="Pfam" id="PF00535">
    <property type="entry name" value="Glycos_transf_2"/>
    <property type="match status" value="1"/>
</dbReference>
<dbReference type="KEGG" id="nvr:FEJ81_01610"/>
<reference evidence="8" key="1">
    <citation type="submission" date="2019-05" db="EMBL/GenBank/DDBJ databases">
        <title>Genome sequence and methylation pattern of the halophilic Archaeon Natrinema versiforme BOL5-4.</title>
        <authorList>
            <person name="DasSarma P."/>
            <person name="Anton B.P."/>
            <person name="DasSarma S.L."/>
            <person name="Martinez F.L."/>
            <person name="Guzman D."/>
            <person name="Roberts R.J."/>
            <person name="DasSarma S."/>
        </authorList>
    </citation>
    <scope>NUCLEOTIDE SEQUENCE [LARGE SCALE GENOMIC DNA]</scope>
    <source>
        <strain evidence="8">BOL5-4</strain>
    </source>
</reference>
<evidence type="ECO:0000313" key="8">
    <source>
        <dbReference type="Proteomes" id="UP000302218"/>
    </source>
</evidence>
<keyword evidence="5" id="KW-0472">Membrane</keyword>
<evidence type="ECO:0000313" key="7">
    <source>
        <dbReference type="EMBL" id="QCS41105.1"/>
    </source>
</evidence>
<dbReference type="GeneID" id="40263927"/>
<dbReference type="OrthoDB" id="46222at2157"/>
<name>A0A4V1FXV4_9EURY</name>
<dbReference type="GO" id="GO:0005886">
    <property type="term" value="C:plasma membrane"/>
    <property type="evidence" value="ECO:0007669"/>
    <property type="project" value="UniProtKB-SubCell"/>
</dbReference>
<dbReference type="AlphaFoldDB" id="A0A4V1FXV4"/>
<keyword evidence="2" id="KW-1003">Cell membrane</keyword>
<evidence type="ECO:0000256" key="5">
    <source>
        <dbReference type="ARBA" id="ARBA00023136"/>
    </source>
</evidence>
<dbReference type="EMBL" id="CP040330">
    <property type="protein sequence ID" value="QCS41105.1"/>
    <property type="molecule type" value="Genomic_DNA"/>
</dbReference>
<dbReference type="GO" id="GO:0016757">
    <property type="term" value="F:glycosyltransferase activity"/>
    <property type="evidence" value="ECO:0007669"/>
    <property type="project" value="UniProtKB-KW"/>
</dbReference>
<evidence type="ECO:0000256" key="2">
    <source>
        <dbReference type="ARBA" id="ARBA00022475"/>
    </source>
</evidence>
<dbReference type="Proteomes" id="UP000302218">
    <property type="component" value="Chromosome"/>
</dbReference>
<keyword evidence="3" id="KW-0328">Glycosyltransferase</keyword>
<dbReference type="PANTHER" id="PTHR43646">
    <property type="entry name" value="GLYCOSYLTRANSFERASE"/>
    <property type="match status" value="1"/>
</dbReference>
<accession>A0A4V1FXV4</accession>
<gene>
    <name evidence="7" type="ORF">FEJ81_01610</name>
</gene>
<dbReference type="PANTHER" id="PTHR43646:SF2">
    <property type="entry name" value="GLYCOSYLTRANSFERASE 2-LIKE DOMAIN-CONTAINING PROTEIN"/>
    <property type="match status" value="1"/>
</dbReference>
<evidence type="ECO:0000256" key="3">
    <source>
        <dbReference type="ARBA" id="ARBA00022676"/>
    </source>
</evidence>
<evidence type="ECO:0000256" key="4">
    <source>
        <dbReference type="ARBA" id="ARBA00022679"/>
    </source>
</evidence>
<feature type="domain" description="Glycosyltransferase 2-like" evidence="6">
    <location>
        <begin position="16"/>
        <end position="167"/>
    </location>
</feature>
<dbReference type="SUPFAM" id="SSF53448">
    <property type="entry name" value="Nucleotide-diphospho-sugar transferases"/>
    <property type="match status" value="1"/>
</dbReference>
<organism evidence="7 8">
    <name type="scientific">Natrinema versiforme</name>
    <dbReference type="NCBI Taxonomy" id="88724"/>
    <lineage>
        <taxon>Archaea</taxon>
        <taxon>Methanobacteriati</taxon>
        <taxon>Methanobacteriota</taxon>
        <taxon>Stenosarchaea group</taxon>
        <taxon>Halobacteria</taxon>
        <taxon>Halobacteriales</taxon>
        <taxon>Natrialbaceae</taxon>
        <taxon>Natrinema</taxon>
    </lineage>
</organism>
<dbReference type="Gene3D" id="3.90.550.10">
    <property type="entry name" value="Spore Coat Polysaccharide Biosynthesis Protein SpsA, Chain A"/>
    <property type="match status" value="1"/>
</dbReference>
<dbReference type="InterPro" id="IPR001173">
    <property type="entry name" value="Glyco_trans_2-like"/>
</dbReference>
<evidence type="ECO:0000256" key="1">
    <source>
        <dbReference type="ARBA" id="ARBA00004236"/>
    </source>
</evidence>
<dbReference type="InterPro" id="IPR029044">
    <property type="entry name" value="Nucleotide-diphossugar_trans"/>
</dbReference>
<proteinExistence type="predicted"/>
<protein>
    <submittedName>
        <fullName evidence="7">Glycosyltransferase</fullName>
    </submittedName>
</protein>